<dbReference type="SUPFAM" id="SSF52540">
    <property type="entry name" value="P-loop containing nucleoside triphosphate hydrolases"/>
    <property type="match status" value="1"/>
</dbReference>
<evidence type="ECO:0000313" key="12">
    <source>
        <dbReference type="EMBL" id="NME98051.1"/>
    </source>
</evidence>
<accession>A0A848CSS8</accession>
<keyword evidence="9" id="KW-0597">Phosphoprotein</keyword>
<dbReference type="NCBIfam" id="TIGR00455">
    <property type="entry name" value="apsK"/>
    <property type="match status" value="1"/>
</dbReference>
<evidence type="ECO:0000256" key="8">
    <source>
        <dbReference type="ARBA" id="ARBA00022840"/>
    </source>
</evidence>
<dbReference type="OrthoDB" id="9804504at2"/>
<keyword evidence="6 9" id="KW-0547">Nucleotide-binding</keyword>
<dbReference type="PANTHER" id="PTHR11055">
    <property type="entry name" value="BIFUNCTIONAL 3'-PHOSPHOADENOSINE 5'-PHOSPHOSULFATE SYNTHASE"/>
    <property type="match status" value="1"/>
</dbReference>
<dbReference type="Proteomes" id="UP000561326">
    <property type="component" value="Unassembled WGS sequence"/>
</dbReference>
<dbReference type="FunFam" id="3.40.50.300:FF:000212">
    <property type="entry name" value="Adenylyl-sulfate kinase"/>
    <property type="match status" value="1"/>
</dbReference>
<dbReference type="InterPro" id="IPR027417">
    <property type="entry name" value="P-loop_NTPase"/>
</dbReference>
<dbReference type="CDD" id="cd02027">
    <property type="entry name" value="APSK"/>
    <property type="match status" value="1"/>
</dbReference>
<dbReference type="InterPro" id="IPR002891">
    <property type="entry name" value="APS"/>
</dbReference>
<evidence type="ECO:0000256" key="4">
    <source>
        <dbReference type="ARBA" id="ARBA00007008"/>
    </source>
</evidence>
<name>A0A848CSS8_ANEAE</name>
<dbReference type="UniPathway" id="UPA00140">
    <property type="reaction ID" value="UER00205"/>
</dbReference>
<evidence type="ECO:0000256" key="6">
    <source>
        <dbReference type="ARBA" id="ARBA00022741"/>
    </source>
</evidence>
<evidence type="ECO:0000256" key="9">
    <source>
        <dbReference type="HAMAP-Rule" id="MF_00065"/>
    </source>
</evidence>
<dbReference type="GO" id="GO:0005524">
    <property type="term" value="F:ATP binding"/>
    <property type="evidence" value="ECO:0007669"/>
    <property type="project" value="UniProtKB-UniRule"/>
</dbReference>
<evidence type="ECO:0000256" key="1">
    <source>
        <dbReference type="ARBA" id="ARBA00001823"/>
    </source>
</evidence>
<dbReference type="Pfam" id="PF01583">
    <property type="entry name" value="APS_kinase"/>
    <property type="match status" value="1"/>
</dbReference>
<evidence type="ECO:0000256" key="3">
    <source>
        <dbReference type="ARBA" id="ARBA00004806"/>
    </source>
</evidence>
<dbReference type="Gene3D" id="3.40.50.300">
    <property type="entry name" value="P-loop containing nucleotide triphosphate hydrolases"/>
    <property type="match status" value="1"/>
</dbReference>
<feature type="active site" description="Phosphoserine intermediate" evidence="9">
    <location>
        <position position="109"/>
    </location>
</feature>
<feature type="domain" description="APS kinase" evidence="11">
    <location>
        <begin position="27"/>
        <end position="176"/>
    </location>
</feature>
<proteinExistence type="inferred from homology"/>
<dbReference type="RefSeq" id="WP_021624877.1">
    <property type="nucleotide sequence ID" value="NZ_CABKST010000274.1"/>
</dbReference>
<comment type="similarity">
    <text evidence="4 9 10">Belongs to the APS kinase family.</text>
</comment>
<dbReference type="NCBIfam" id="NF003013">
    <property type="entry name" value="PRK03846.1"/>
    <property type="match status" value="1"/>
</dbReference>
<evidence type="ECO:0000259" key="11">
    <source>
        <dbReference type="Pfam" id="PF01583"/>
    </source>
</evidence>
<protein>
    <recommendedName>
        <fullName evidence="9 10">Adenylyl-sulfate kinase</fullName>
        <ecNumber evidence="9 10">2.7.1.25</ecNumber>
    </recommendedName>
    <alternativeName>
        <fullName evidence="9">APS kinase</fullName>
    </alternativeName>
    <alternativeName>
        <fullName evidence="9">ATP adenosine-5'-phosphosulfate 3'-phosphotransferase</fullName>
    </alternativeName>
    <alternativeName>
        <fullName evidence="9">Adenosine-5'-phosphosulfate kinase</fullName>
    </alternativeName>
</protein>
<comment type="catalytic activity">
    <reaction evidence="1 9 10">
        <text>adenosine 5'-phosphosulfate + ATP = 3'-phosphoadenylyl sulfate + ADP + H(+)</text>
        <dbReference type="Rhea" id="RHEA:24152"/>
        <dbReference type="ChEBI" id="CHEBI:15378"/>
        <dbReference type="ChEBI" id="CHEBI:30616"/>
        <dbReference type="ChEBI" id="CHEBI:58243"/>
        <dbReference type="ChEBI" id="CHEBI:58339"/>
        <dbReference type="ChEBI" id="CHEBI:456216"/>
        <dbReference type="EC" id="2.7.1.25"/>
    </reaction>
</comment>
<keyword evidence="5 9" id="KW-0808">Transferase</keyword>
<dbReference type="InterPro" id="IPR059117">
    <property type="entry name" value="APS_kinase_dom"/>
</dbReference>
<dbReference type="AlphaFoldDB" id="A0A848CSS8"/>
<dbReference type="GO" id="GO:0070814">
    <property type="term" value="P:hydrogen sulfide biosynthetic process"/>
    <property type="evidence" value="ECO:0007669"/>
    <property type="project" value="UniProtKB-UniRule"/>
</dbReference>
<dbReference type="GO" id="GO:0000103">
    <property type="term" value="P:sulfate assimilation"/>
    <property type="evidence" value="ECO:0007669"/>
    <property type="project" value="UniProtKB-UniRule"/>
</dbReference>
<keyword evidence="8 9" id="KW-0067">ATP-binding</keyword>
<reference evidence="12 13" key="1">
    <citation type="submission" date="2020-04" db="EMBL/GenBank/DDBJ databases">
        <authorList>
            <person name="Hitch T.C.A."/>
            <person name="Wylensek D."/>
            <person name="Clavel T."/>
        </authorList>
    </citation>
    <scope>NUCLEOTIDE SEQUENCE [LARGE SCALE GENOMIC DNA]</scope>
    <source>
        <strain evidence="12 13">WB01_D5_05</strain>
    </source>
</reference>
<dbReference type="GO" id="GO:0004020">
    <property type="term" value="F:adenylylsulfate kinase activity"/>
    <property type="evidence" value="ECO:0007669"/>
    <property type="project" value="UniProtKB-UniRule"/>
</dbReference>
<comment type="caution">
    <text evidence="12">The sequence shown here is derived from an EMBL/GenBank/DDBJ whole genome shotgun (WGS) entry which is preliminary data.</text>
</comment>
<evidence type="ECO:0000256" key="2">
    <source>
        <dbReference type="ARBA" id="ARBA00002632"/>
    </source>
</evidence>
<keyword evidence="7 9" id="KW-0418">Kinase</keyword>
<evidence type="ECO:0000256" key="10">
    <source>
        <dbReference type="RuleBase" id="RU004347"/>
    </source>
</evidence>
<dbReference type="GeneID" id="92841786"/>
<evidence type="ECO:0000313" key="13">
    <source>
        <dbReference type="Proteomes" id="UP000561326"/>
    </source>
</evidence>
<dbReference type="PANTHER" id="PTHR11055:SF1">
    <property type="entry name" value="PAPS SYNTHETASE, ISOFORM D"/>
    <property type="match status" value="1"/>
</dbReference>
<comment type="function">
    <text evidence="2 9 10">Catalyzes the synthesis of activated sulfate.</text>
</comment>
<evidence type="ECO:0000256" key="7">
    <source>
        <dbReference type="ARBA" id="ARBA00022777"/>
    </source>
</evidence>
<organism evidence="12 13">
    <name type="scientific">Aneurinibacillus aneurinilyticus</name>
    <name type="common">Bacillus aneurinolyticus</name>
    <dbReference type="NCBI Taxonomy" id="1391"/>
    <lineage>
        <taxon>Bacteria</taxon>
        <taxon>Bacillati</taxon>
        <taxon>Bacillota</taxon>
        <taxon>Bacilli</taxon>
        <taxon>Bacillales</taxon>
        <taxon>Paenibacillaceae</taxon>
        <taxon>Aneurinibacillus group</taxon>
        <taxon>Aneurinibacillus</taxon>
    </lineage>
</organism>
<dbReference type="EMBL" id="JABAGO010000009">
    <property type="protein sequence ID" value="NME98051.1"/>
    <property type="molecule type" value="Genomic_DNA"/>
</dbReference>
<gene>
    <name evidence="9 12" type="primary">cysC</name>
    <name evidence="12" type="ORF">HF838_07235</name>
</gene>
<evidence type="ECO:0000256" key="5">
    <source>
        <dbReference type="ARBA" id="ARBA00022679"/>
    </source>
</evidence>
<dbReference type="EC" id="2.7.1.25" evidence="9 10"/>
<sequence>MALHDANIVWHQATITKADRQRKSRHKSVVLWFTGLSGAGKSTLANEVERRLYEKGVRTYLLDGDNIRHGINKDLGFSAEDRTENIRRIGEVSKLFVDAGVVVLTAFISPYRADRELARSLVEADEFIEVYVKCAIEECESRDPKGLYKKAKAGEIPEFTGISAPYEEPESPELIITTDAQSLDVCAEQVIAYLEKKIIFG</sequence>
<comment type="pathway">
    <text evidence="3 9 10">Sulfur metabolism; hydrogen sulfide biosynthesis; sulfite from sulfate: step 2/3.</text>
</comment>
<dbReference type="HAMAP" id="MF_00065">
    <property type="entry name" value="Adenylyl_sulf_kinase"/>
    <property type="match status" value="1"/>
</dbReference>
<feature type="binding site" evidence="9">
    <location>
        <begin position="35"/>
        <end position="42"/>
    </location>
    <ligand>
        <name>ATP</name>
        <dbReference type="ChEBI" id="CHEBI:30616"/>
    </ligand>
</feature>